<evidence type="ECO:0000313" key="2">
    <source>
        <dbReference type="Proteomes" id="UP001172386"/>
    </source>
</evidence>
<proteinExistence type="predicted"/>
<accession>A0ACC3A1V8</accession>
<protein>
    <submittedName>
        <fullName evidence="1">Uncharacterized protein</fullName>
    </submittedName>
</protein>
<sequence length="302" mass="34245">MQLETSRSSSNVSNDNVEPGVTGQYSNDSTDSGEYPSPAQSLQCLEGLPNALSHCSISTQSTDERSILKSTNSGRAQKWGIGHTKIDIAYEATTHTRPMKEAKIESYYVSQTPARLPSISCDLDEDGMMTIDIPERLWQTFFTIQRIRQQSTKLSRLTLGEALAAASSVLVRRNTEENHSTFQAIRIQAIMELTRLSSKEWNTQLLISLCKRTREFLKYCHSLLALLIDKNLVNGEQCVLVDVLVQNDQVTVHIQDHEILRVVLFYDASRGLVNPCQIRFYEKDLAELKMENWMKQILLGDW</sequence>
<reference evidence="1" key="1">
    <citation type="submission" date="2022-10" db="EMBL/GenBank/DDBJ databases">
        <title>Culturing micro-colonial fungi from biological soil crusts in the Mojave desert and describing Neophaeococcomyces mojavensis, and introducing the new genera and species Taxawa tesnikishii.</title>
        <authorList>
            <person name="Kurbessoian T."/>
            <person name="Stajich J.E."/>
        </authorList>
    </citation>
    <scope>NUCLEOTIDE SEQUENCE</scope>
    <source>
        <strain evidence="1">JES_112</strain>
    </source>
</reference>
<name>A0ACC3A1V8_9EURO</name>
<dbReference type="EMBL" id="JAPDRQ010000130">
    <property type="protein sequence ID" value="KAJ9654142.1"/>
    <property type="molecule type" value="Genomic_DNA"/>
</dbReference>
<evidence type="ECO:0000313" key="1">
    <source>
        <dbReference type="EMBL" id="KAJ9654142.1"/>
    </source>
</evidence>
<comment type="caution">
    <text evidence="1">The sequence shown here is derived from an EMBL/GenBank/DDBJ whole genome shotgun (WGS) entry which is preliminary data.</text>
</comment>
<organism evidence="1 2">
    <name type="scientific">Neophaeococcomyces mojaviensis</name>
    <dbReference type="NCBI Taxonomy" id="3383035"/>
    <lineage>
        <taxon>Eukaryota</taxon>
        <taxon>Fungi</taxon>
        <taxon>Dikarya</taxon>
        <taxon>Ascomycota</taxon>
        <taxon>Pezizomycotina</taxon>
        <taxon>Eurotiomycetes</taxon>
        <taxon>Chaetothyriomycetidae</taxon>
        <taxon>Chaetothyriales</taxon>
        <taxon>Chaetothyriales incertae sedis</taxon>
        <taxon>Neophaeococcomyces</taxon>
    </lineage>
</organism>
<dbReference type="Proteomes" id="UP001172386">
    <property type="component" value="Unassembled WGS sequence"/>
</dbReference>
<keyword evidence="2" id="KW-1185">Reference proteome</keyword>
<gene>
    <name evidence="1" type="ORF">H2198_006761</name>
</gene>